<name>A0A9K3EJH3_HELAN</name>
<comment type="subcellular location">
    <subcellularLocation>
        <location evidence="1">Membrane</location>
        <topology evidence="1">Single-pass membrane protein</topology>
    </subcellularLocation>
</comment>
<accession>A0A9K3EJH3</accession>
<organism evidence="11 12">
    <name type="scientific">Helianthus annuus</name>
    <name type="common">Common sunflower</name>
    <dbReference type="NCBI Taxonomy" id="4232"/>
    <lineage>
        <taxon>Eukaryota</taxon>
        <taxon>Viridiplantae</taxon>
        <taxon>Streptophyta</taxon>
        <taxon>Embryophyta</taxon>
        <taxon>Tracheophyta</taxon>
        <taxon>Spermatophyta</taxon>
        <taxon>Magnoliopsida</taxon>
        <taxon>eudicotyledons</taxon>
        <taxon>Gunneridae</taxon>
        <taxon>Pentapetalae</taxon>
        <taxon>asterids</taxon>
        <taxon>campanulids</taxon>
        <taxon>Asterales</taxon>
        <taxon>Asteraceae</taxon>
        <taxon>Asteroideae</taxon>
        <taxon>Heliantheae alliance</taxon>
        <taxon>Heliantheae</taxon>
        <taxon>Helianthus</taxon>
    </lineage>
</organism>
<dbReference type="GO" id="GO:0005524">
    <property type="term" value="F:ATP binding"/>
    <property type="evidence" value="ECO:0007669"/>
    <property type="project" value="InterPro"/>
</dbReference>
<dbReference type="Gene3D" id="1.10.510.10">
    <property type="entry name" value="Transferase(Phosphotransferase) domain 1"/>
    <property type="match status" value="1"/>
</dbReference>
<keyword evidence="2" id="KW-0433">Leucine-rich repeat</keyword>
<dbReference type="Proteomes" id="UP000215914">
    <property type="component" value="Unassembled WGS sequence"/>
</dbReference>
<dbReference type="InterPro" id="IPR052422">
    <property type="entry name" value="Auxin_Ser/Thr_Kinase"/>
</dbReference>
<evidence type="ECO:0000256" key="6">
    <source>
        <dbReference type="ARBA" id="ARBA00022989"/>
    </source>
</evidence>
<reference evidence="11" key="1">
    <citation type="journal article" date="2017" name="Nature">
        <title>The sunflower genome provides insights into oil metabolism, flowering and Asterid evolution.</title>
        <authorList>
            <person name="Badouin H."/>
            <person name="Gouzy J."/>
            <person name="Grassa C.J."/>
            <person name="Murat F."/>
            <person name="Staton S.E."/>
            <person name="Cottret L."/>
            <person name="Lelandais-Briere C."/>
            <person name="Owens G.L."/>
            <person name="Carrere S."/>
            <person name="Mayjonade B."/>
            <person name="Legrand L."/>
            <person name="Gill N."/>
            <person name="Kane N.C."/>
            <person name="Bowers J.E."/>
            <person name="Hubner S."/>
            <person name="Bellec A."/>
            <person name="Berard A."/>
            <person name="Berges H."/>
            <person name="Blanchet N."/>
            <person name="Boniface M.C."/>
            <person name="Brunel D."/>
            <person name="Catrice O."/>
            <person name="Chaidir N."/>
            <person name="Claudel C."/>
            <person name="Donnadieu C."/>
            <person name="Faraut T."/>
            <person name="Fievet G."/>
            <person name="Helmstetter N."/>
            <person name="King M."/>
            <person name="Knapp S.J."/>
            <person name="Lai Z."/>
            <person name="Le Paslier M.C."/>
            <person name="Lippi Y."/>
            <person name="Lorenzon L."/>
            <person name="Mandel J.R."/>
            <person name="Marage G."/>
            <person name="Marchand G."/>
            <person name="Marquand E."/>
            <person name="Bret-Mestries E."/>
            <person name="Morien E."/>
            <person name="Nambeesan S."/>
            <person name="Nguyen T."/>
            <person name="Pegot-Espagnet P."/>
            <person name="Pouilly N."/>
            <person name="Raftis F."/>
            <person name="Sallet E."/>
            <person name="Schiex T."/>
            <person name="Thomas J."/>
            <person name="Vandecasteele C."/>
            <person name="Vares D."/>
            <person name="Vear F."/>
            <person name="Vautrin S."/>
            <person name="Crespi M."/>
            <person name="Mangin B."/>
            <person name="Burke J.M."/>
            <person name="Salse J."/>
            <person name="Munos S."/>
            <person name="Vincourt P."/>
            <person name="Rieseberg L.H."/>
            <person name="Langlade N.B."/>
        </authorList>
    </citation>
    <scope>NUCLEOTIDE SEQUENCE</scope>
    <source>
        <tissue evidence="11">Leaves</tissue>
    </source>
</reference>
<keyword evidence="8" id="KW-0675">Receptor</keyword>
<keyword evidence="4" id="KW-0732">Signal</keyword>
<dbReference type="PROSITE" id="PS50011">
    <property type="entry name" value="PROTEIN_KINASE_DOM"/>
    <property type="match status" value="1"/>
</dbReference>
<evidence type="ECO:0000256" key="8">
    <source>
        <dbReference type="ARBA" id="ARBA00023170"/>
    </source>
</evidence>
<feature type="domain" description="Protein kinase" evidence="10">
    <location>
        <begin position="1"/>
        <end position="120"/>
    </location>
</feature>
<comment type="caution">
    <text evidence="11">The sequence shown here is derived from an EMBL/GenBank/DDBJ whole genome shotgun (WGS) entry which is preliminary data.</text>
</comment>
<evidence type="ECO:0000256" key="9">
    <source>
        <dbReference type="ARBA" id="ARBA00023180"/>
    </source>
</evidence>
<evidence type="ECO:0000256" key="5">
    <source>
        <dbReference type="ARBA" id="ARBA00022737"/>
    </source>
</evidence>
<keyword evidence="6" id="KW-1133">Transmembrane helix</keyword>
<protein>
    <recommendedName>
        <fullName evidence="10">Protein kinase domain-containing protein</fullName>
    </recommendedName>
</protein>
<keyword evidence="5" id="KW-0677">Repeat</keyword>
<evidence type="ECO:0000259" key="10">
    <source>
        <dbReference type="PROSITE" id="PS50011"/>
    </source>
</evidence>
<evidence type="ECO:0000256" key="3">
    <source>
        <dbReference type="ARBA" id="ARBA00022692"/>
    </source>
</evidence>
<keyword evidence="7" id="KW-0472">Membrane</keyword>
<evidence type="ECO:0000256" key="2">
    <source>
        <dbReference type="ARBA" id="ARBA00022614"/>
    </source>
</evidence>
<dbReference type="PANTHER" id="PTHR47986">
    <property type="entry name" value="OSJNBA0070M12.3 PROTEIN"/>
    <property type="match status" value="1"/>
</dbReference>
<dbReference type="PANTHER" id="PTHR47986:SF13">
    <property type="entry name" value="RECEPTOR PROTEIN KINASE TMK1-LIKE"/>
    <property type="match status" value="1"/>
</dbReference>
<proteinExistence type="predicted"/>
<dbReference type="EMBL" id="MNCJ02000328">
    <property type="protein sequence ID" value="KAF5774066.1"/>
    <property type="molecule type" value="Genomic_DNA"/>
</dbReference>
<evidence type="ECO:0000313" key="11">
    <source>
        <dbReference type="EMBL" id="KAF5774066.1"/>
    </source>
</evidence>
<keyword evidence="9" id="KW-0325">Glycoprotein</keyword>
<keyword evidence="3" id="KW-0812">Transmembrane</keyword>
<dbReference type="AlphaFoldDB" id="A0A9K3EJH3"/>
<reference evidence="11" key="2">
    <citation type="submission" date="2020-06" db="EMBL/GenBank/DDBJ databases">
        <title>Helianthus annuus Genome sequencing and assembly Release 2.</title>
        <authorList>
            <person name="Gouzy J."/>
            <person name="Langlade N."/>
            <person name="Munos S."/>
        </authorList>
    </citation>
    <scope>NUCLEOTIDE SEQUENCE</scope>
    <source>
        <tissue evidence="11">Leaves</tissue>
    </source>
</reference>
<keyword evidence="11" id="KW-0808">Transferase</keyword>
<dbReference type="Pfam" id="PF00069">
    <property type="entry name" value="Pkinase"/>
    <property type="match status" value="1"/>
</dbReference>
<dbReference type="InterPro" id="IPR000719">
    <property type="entry name" value="Prot_kinase_dom"/>
</dbReference>
<dbReference type="SUPFAM" id="SSF56112">
    <property type="entry name" value="Protein kinase-like (PK-like)"/>
    <property type="match status" value="1"/>
</dbReference>
<evidence type="ECO:0000313" key="12">
    <source>
        <dbReference type="Proteomes" id="UP000215914"/>
    </source>
</evidence>
<gene>
    <name evidence="11" type="ORF">HanXRQr2_Chr13g0596001</name>
</gene>
<dbReference type="GO" id="GO:0016020">
    <property type="term" value="C:membrane"/>
    <property type="evidence" value="ECO:0007669"/>
    <property type="project" value="UniProtKB-SubCell"/>
</dbReference>
<evidence type="ECO:0000256" key="4">
    <source>
        <dbReference type="ARBA" id="ARBA00022729"/>
    </source>
</evidence>
<dbReference type="GO" id="GO:0004672">
    <property type="term" value="F:protein kinase activity"/>
    <property type="evidence" value="ECO:0007669"/>
    <property type="project" value="InterPro"/>
</dbReference>
<keyword evidence="12" id="KW-1185">Reference proteome</keyword>
<dbReference type="Gramene" id="mRNA:HanXRQr2_Chr13g0596001">
    <property type="protein sequence ID" value="CDS:HanXRQr2_Chr13g0596001.1"/>
    <property type="gene ID" value="HanXRQr2_Chr13g0596001"/>
</dbReference>
<evidence type="ECO:0000256" key="1">
    <source>
        <dbReference type="ARBA" id="ARBA00004167"/>
    </source>
</evidence>
<dbReference type="InterPro" id="IPR011009">
    <property type="entry name" value="Kinase-like_dom_sf"/>
</dbReference>
<evidence type="ECO:0000256" key="7">
    <source>
        <dbReference type="ARBA" id="ARBA00023136"/>
    </source>
</evidence>
<sequence>MEYLHTLAHQSFIHRELKSPNILLGDDFQAKVSDFGLVKLVPDGGKSIMTRVAGTFGYVAPKYASNYLIYIYIYIYIYIMDVTKGQVGTINFWHGSSKTFESRFSFHIFGYLDIRKKKKN</sequence>